<dbReference type="InterPro" id="IPR020472">
    <property type="entry name" value="WD40_PAC1"/>
</dbReference>
<dbReference type="EMBL" id="CAJNOC010000449">
    <property type="protein sequence ID" value="CAF0762786.1"/>
    <property type="molecule type" value="Genomic_DNA"/>
</dbReference>
<evidence type="ECO:0000313" key="5">
    <source>
        <dbReference type="Proteomes" id="UP000663879"/>
    </source>
</evidence>
<dbReference type="OrthoDB" id="6262491at2759"/>
<dbReference type="InterPro" id="IPR001680">
    <property type="entry name" value="WD40_rpt"/>
</dbReference>
<evidence type="ECO:0000256" key="2">
    <source>
        <dbReference type="ARBA" id="ARBA00022737"/>
    </source>
</evidence>
<dbReference type="Gene3D" id="2.130.10.10">
    <property type="entry name" value="YVTN repeat-like/Quinoprotein amine dehydrogenase"/>
    <property type="match status" value="2"/>
</dbReference>
<keyword evidence="5" id="KW-1185">Reference proteome</keyword>
<evidence type="ECO:0000256" key="1">
    <source>
        <dbReference type="ARBA" id="ARBA00022574"/>
    </source>
</evidence>
<proteinExistence type="predicted"/>
<accession>A0A813Q6Y0</accession>
<sequence>MDDVKIILPCGFSTLYKVFIEKSPDEDCFVCGLHKLNIQECLKMPFNELNLKQKELDIEINQLINSKFKLEEFKLDPDYYISLNLDKVKNELSLRREQLKLSITCQIDHYYDDLMNQVNEFYKEKKNTFQKDIISIDKFEKNSEIDQMNDDSPLNVKIDYLEKAIGQIKYKADFIDKTIRKLRNHTVELNLSSIKNLNIREFFGELTQNRNKEDPKDYKLYNEFKAHQDCINDLKLIGNDKILTASNDKQIKLWNLRTNSCIMTFKRQDQSIKRLCVLDNETFASCDSVSIKIWNLNLYEPKKCFGSRTTCLKLMKNGDFISSGFYSIFKWDLDQESVRKEYKGHYGDIYCLEESLDGKLISGSYDKTIRIWDENGLCINILKGHTHYVLSLKVLDSATLASCSYDKVIKIWNLNSGQEIKTLDQNPTFLLDLNAINNNILISGSQNGSIKFWNLETGACLNEIKNENNKKNSNFLFGLTIVSNKDKDLICGFDDGSIKIWKNDN</sequence>
<feature type="repeat" description="WD" evidence="3">
    <location>
        <begin position="342"/>
        <end position="373"/>
    </location>
</feature>
<dbReference type="SMART" id="SM00320">
    <property type="entry name" value="WD40"/>
    <property type="match status" value="6"/>
</dbReference>
<dbReference type="PANTHER" id="PTHR19848:SF8">
    <property type="entry name" value="F-BOX AND WD REPEAT DOMAIN CONTAINING 7"/>
    <property type="match status" value="1"/>
</dbReference>
<evidence type="ECO:0000313" key="4">
    <source>
        <dbReference type="EMBL" id="CAF0762786.1"/>
    </source>
</evidence>
<evidence type="ECO:0000256" key="3">
    <source>
        <dbReference type="PROSITE-ProRule" id="PRU00221"/>
    </source>
</evidence>
<dbReference type="PANTHER" id="PTHR19848">
    <property type="entry name" value="WD40 REPEAT PROTEIN"/>
    <property type="match status" value="1"/>
</dbReference>
<dbReference type="AlphaFoldDB" id="A0A813Q6Y0"/>
<dbReference type="PROSITE" id="PS50294">
    <property type="entry name" value="WD_REPEATS_REGION"/>
    <property type="match status" value="3"/>
</dbReference>
<dbReference type="SUPFAM" id="SSF50978">
    <property type="entry name" value="WD40 repeat-like"/>
    <property type="match status" value="1"/>
</dbReference>
<feature type="repeat" description="WD" evidence="3">
    <location>
        <begin position="224"/>
        <end position="264"/>
    </location>
</feature>
<comment type="caution">
    <text evidence="4">The sequence shown here is derived from an EMBL/GenBank/DDBJ whole genome shotgun (WGS) entry which is preliminary data.</text>
</comment>
<feature type="repeat" description="WD" evidence="3">
    <location>
        <begin position="382"/>
        <end position="422"/>
    </location>
</feature>
<reference evidence="4" key="1">
    <citation type="submission" date="2021-02" db="EMBL/GenBank/DDBJ databases">
        <authorList>
            <person name="Nowell W R."/>
        </authorList>
    </citation>
    <scope>NUCLEOTIDE SEQUENCE</scope>
    <source>
        <strain evidence="4">Ploen Becks lab</strain>
    </source>
</reference>
<feature type="repeat" description="WD" evidence="3">
    <location>
        <begin position="437"/>
        <end position="463"/>
    </location>
</feature>
<dbReference type="Proteomes" id="UP000663879">
    <property type="component" value="Unassembled WGS sequence"/>
</dbReference>
<keyword evidence="2" id="KW-0677">Repeat</keyword>
<name>A0A813Q6Y0_9BILA</name>
<dbReference type="PROSITE" id="PS50082">
    <property type="entry name" value="WD_REPEATS_2"/>
    <property type="match status" value="4"/>
</dbReference>
<gene>
    <name evidence="4" type="ORF">OXX778_LOCUS4524</name>
</gene>
<dbReference type="PRINTS" id="PR00320">
    <property type="entry name" value="GPROTEINBRPT"/>
</dbReference>
<dbReference type="CDD" id="cd00200">
    <property type="entry name" value="WD40"/>
    <property type="match status" value="1"/>
</dbReference>
<dbReference type="InterPro" id="IPR015943">
    <property type="entry name" value="WD40/YVTN_repeat-like_dom_sf"/>
</dbReference>
<protein>
    <submittedName>
        <fullName evidence="4">Uncharacterized protein</fullName>
    </submittedName>
</protein>
<organism evidence="4 5">
    <name type="scientific">Brachionus calyciflorus</name>
    <dbReference type="NCBI Taxonomy" id="104777"/>
    <lineage>
        <taxon>Eukaryota</taxon>
        <taxon>Metazoa</taxon>
        <taxon>Spiralia</taxon>
        <taxon>Gnathifera</taxon>
        <taxon>Rotifera</taxon>
        <taxon>Eurotatoria</taxon>
        <taxon>Monogononta</taxon>
        <taxon>Pseudotrocha</taxon>
        <taxon>Ploima</taxon>
        <taxon>Brachionidae</taxon>
        <taxon>Brachionus</taxon>
    </lineage>
</organism>
<dbReference type="PROSITE" id="PS00678">
    <property type="entry name" value="WD_REPEATS_1"/>
    <property type="match status" value="2"/>
</dbReference>
<dbReference type="InterPro" id="IPR019775">
    <property type="entry name" value="WD40_repeat_CS"/>
</dbReference>
<dbReference type="Pfam" id="PF00400">
    <property type="entry name" value="WD40"/>
    <property type="match status" value="4"/>
</dbReference>
<keyword evidence="1 3" id="KW-0853">WD repeat</keyword>
<dbReference type="InterPro" id="IPR036322">
    <property type="entry name" value="WD40_repeat_dom_sf"/>
</dbReference>